<gene>
    <name evidence="1" type="primary">Vigan.08G277800</name>
    <name evidence="1" type="ORF">VIGAN_08277800</name>
</gene>
<dbReference type="EMBL" id="AP015041">
    <property type="protein sequence ID" value="BAT95933.1"/>
    <property type="molecule type" value="Genomic_DNA"/>
</dbReference>
<accession>A0A0S3SSX6</accession>
<dbReference type="AlphaFoldDB" id="A0A0S3SSX6"/>
<evidence type="ECO:0000313" key="2">
    <source>
        <dbReference type="Proteomes" id="UP000291084"/>
    </source>
</evidence>
<proteinExistence type="predicted"/>
<protein>
    <submittedName>
        <fullName evidence="1">Uncharacterized protein</fullName>
    </submittedName>
</protein>
<reference evidence="1 2" key="1">
    <citation type="journal article" date="2015" name="Sci. Rep.">
        <title>The power of single molecule real-time sequencing technology in the de novo assembly of a eukaryotic genome.</title>
        <authorList>
            <person name="Sakai H."/>
            <person name="Naito K."/>
            <person name="Ogiso-Tanaka E."/>
            <person name="Takahashi Y."/>
            <person name="Iseki K."/>
            <person name="Muto C."/>
            <person name="Satou K."/>
            <person name="Teruya K."/>
            <person name="Shiroma A."/>
            <person name="Shimoji M."/>
            <person name="Hirano T."/>
            <person name="Itoh T."/>
            <person name="Kaga A."/>
            <person name="Tomooka N."/>
        </authorList>
    </citation>
    <scope>NUCLEOTIDE SEQUENCE [LARGE SCALE GENOMIC DNA]</scope>
    <source>
        <strain evidence="2">cv. Shumari</strain>
    </source>
</reference>
<evidence type="ECO:0000313" key="1">
    <source>
        <dbReference type="EMBL" id="BAT95933.1"/>
    </source>
</evidence>
<dbReference type="Proteomes" id="UP000291084">
    <property type="component" value="Chromosome 8"/>
</dbReference>
<name>A0A0S3SSX6_PHAAN</name>
<sequence>MKLRGALFVLLVIILYPLSSLLLHICYSSNQFAFRSHILHSLYFIQYQRSPWIRSCSSFRLQLITSLSNLGCRSKMALTWFFDWLVGLLGTRDKEI</sequence>
<keyword evidence="2" id="KW-1185">Reference proteome</keyword>
<organism evidence="1 2">
    <name type="scientific">Vigna angularis var. angularis</name>
    <dbReference type="NCBI Taxonomy" id="157739"/>
    <lineage>
        <taxon>Eukaryota</taxon>
        <taxon>Viridiplantae</taxon>
        <taxon>Streptophyta</taxon>
        <taxon>Embryophyta</taxon>
        <taxon>Tracheophyta</taxon>
        <taxon>Spermatophyta</taxon>
        <taxon>Magnoliopsida</taxon>
        <taxon>eudicotyledons</taxon>
        <taxon>Gunneridae</taxon>
        <taxon>Pentapetalae</taxon>
        <taxon>rosids</taxon>
        <taxon>fabids</taxon>
        <taxon>Fabales</taxon>
        <taxon>Fabaceae</taxon>
        <taxon>Papilionoideae</taxon>
        <taxon>50 kb inversion clade</taxon>
        <taxon>NPAAA clade</taxon>
        <taxon>indigoferoid/millettioid clade</taxon>
        <taxon>Phaseoleae</taxon>
        <taxon>Vigna</taxon>
    </lineage>
</organism>